<dbReference type="EMBL" id="LWCA01000234">
    <property type="protein sequence ID" value="OAF69759.1"/>
    <property type="molecule type" value="Genomic_DNA"/>
</dbReference>
<dbReference type="InterPro" id="IPR036390">
    <property type="entry name" value="WH_DNA-bd_sf"/>
</dbReference>
<comment type="caution">
    <text evidence="6">The sequence shown here is derived from an EMBL/GenBank/DDBJ whole genome shotgun (WGS) entry which is preliminary data.</text>
</comment>
<name>A0A177B652_9BILA</name>
<dbReference type="Gene3D" id="1.10.10.10">
    <property type="entry name" value="Winged helix-like DNA-binding domain superfamily/Winged helix DNA-binding domain"/>
    <property type="match status" value="1"/>
</dbReference>
<evidence type="ECO:0000256" key="4">
    <source>
        <dbReference type="ARBA" id="ARBA00035143"/>
    </source>
</evidence>
<keyword evidence="3" id="KW-0687">Ribonucleoprotein</keyword>
<comment type="similarity">
    <text evidence="1">Belongs to the eukaryotic ribosomal protein eS19 family.</text>
</comment>
<evidence type="ECO:0000256" key="2">
    <source>
        <dbReference type="ARBA" id="ARBA00022980"/>
    </source>
</evidence>
<keyword evidence="7" id="KW-1185">Reference proteome</keyword>
<dbReference type="PANTHER" id="PTHR11710">
    <property type="entry name" value="40S RIBOSOMAL PROTEIN S19"/>
    <property type="match status" value="1"/>
</dbReference>
<keyword evidence="2 6" id="KW-0689">Ribosomal protein</keyword>
<dbReference type="SMART" id="SM01413">
    <property type="entry name" value="Ribosomal_S19e"/>
    <property type="match status" value="1"/>
</dbReference>
<protein>
    <recommendedName>
        <fullName evidence="4">Small ribosomal subunit protein eS19</fullName>
    </recommendedName>
    <alternativeName>
        <fullName evidence="5">40S ribosomal protein S19</fullName>
    </alternativeName>
</protein>
<dbReference type="InterPro" id="IPR036388">
    <property type="entry name" value="WH-like_DNA-bd_sf"/>
</dbReference>
<proteinExistence type="inferred from homology"/>
<accession>A0A177B652</accession>
<evidence type="ECO:0000256" key="5">
    <source>
        <dbReference type="ARBA" id="ARBA00035466"/>
    </source>
</evidence>
<dbReference type="GO" id="GO:0003723">
    <property type="term" value="F:RNA binding"/>
    <property type="evidence" value="ECO:0007669"/>
    <property type="project" value="TreeGrafter"/>
</dbReference>
<dbReference type="AlphaFoldDB" id="A0A177B652"/>
<evidence type="ECO:0000313" key="7">
    <source>
        <dbReference type="Proteomes" id="UP000078046"/>
    </source>
</evidence>
<dbReference type="Proteomes" id="UP000078046">
    <property type="component" value="Unassembled WGS sequence"/>
</dbReference>
<dbReference type="InterPro" id="IPR001266">
    <property type="entry name" value="Ribosomal_eS19"/>
</dbReference>
<dbReference type="FunFam" id="1.10.10.10:FF:000118">
    <property type="entry name" value="40S ribosomal protein S19"/>
    <property type="match status" value="1"/>
</dbReference>
<organism evidence="6 7">
    <name type="scientific">Intoshia linei</name>
    <dbReference type="NCBI Taxonomy" id="1819745"/>
    <lineage>
        <taxon>Eukaryota</taxon>
        <taxon>Metazoa</taxon>
        <taxon>Spiralia</taxon>
        <taxon>Lophotrochozoa</taxon>
        <taxon>Mesozoa</taxon>
        <taxon>Orthonectida</taxon>
        <taxon>Rhopaluridae</taxon>
        <taxon>Intoshia</taxon>
    </lineage>
</organism>
<evidence type="ECO:0000313" key="6">
    <source>
        <dbReference type="EMBL" id="OAF69759.1"/>
    </source>
</evidence>
<dbReference type="OrthoDB" id="428974at2759"/>
<evidence type="ECO:0000256" key="3">
    <source>
        <dbReference type="ARBA" id="ARBA00023274"/>
    </source>
</evidence>
<dbReference type="GO" id="GO:0022627">
    <property type="term" value="C:cytosolic small ribosomal subunit"/>
    <property type="evidence" value="ECO:0007669"/>
    <property type="project" value="TreeGrafter"/>
</dbReference>
<dbReference type="GO" id="GO:0000028">
    <property type="term" value="P:ribosomal small subunit assembly"/>
    <property type="evidence" value="ECO:0007669"/>
    <property type="project" value="TreeGrafter"/>
</dbReference>
<dbReference type="GO" id="GO:0006412">
    <property type="term" value="P:translation"/>
    <property type="evidence" value="ECO:0007669"/>
    <property type="project" value="InterPro"/>
</dbReference>
<sequence length="181" mass="20704">MVSNNTNNVNRTVVTNVRDVDQAKLVVAVAAYLKKSGKVVMPDWVDIVKTGCYKELSPRDPDWFIVRCSSMLRRMYFRNKLMGVGNVKKMYGGRKRRGSKPSHFAKGSGAVARYCLQSLEKLDYVEQEIVTKVIDKDEDDKETKSINRKVMLGRRLTKRGRKLLDLISVQMSSKKKKDITI</sequence>
<dbReference type="PANTHER" id="PTHR11710:SF0">
    <property type="entry name" value="40S RIBOSOMAL PROTEIN S19"/>
    <property type="match status" value="1"/>
</dbReference>
<dbReference type="SUPFAM" id="SSF46785">
    <property type="entry name" value="Winged helix' DNA-binding domain"/>
    <property type="match status" value="1"/>
</dbReference>
<dbReference type="Pfam" id="PF01090">
    <property type="entry name" value="Ribosomal_S19e"/>
    <property type="match status" value="1"/>
</dbReference>
<evidence type="ECO:0000256" key="1">
    <source>
        <dbReference type="ARBA" id="ARBA00010014"/>
    </source>
</evidence>
<dbReference type="GO" id="GO:0003735">
    <property type="term" value="F:structural constituent of ribosome"/>
    <property type="evidence" value="ECO:0007669"/>
    <property type="project" value="InterPro"/>
</dbReference>
<gene>
    <name evidence="6" type="ORF">A3Q56_02476</name>
</gene>
<reference evidence="6 7" key="1">
    <citation type="submission" date="2016-04" db="EMBL/GenBank/DDBJ databases">
        <title>The genome of Intoshia linei affirms orthonectids as highly simplified spiralians.</title>
        <authorList>
            <person name="Mikhailov K.V."/>
            <person name="Slusarev G.S."/>
            <person name="Nikitin M.A."/>
            <person name="Logacheva M.D."/>
            <person name="Penin A."/>
            <person name="Aleoshin V."/>
            <person name="Panchin Y.V."/>
        </authorList>
    </citation>
    <scope>NUCLEOTIDE SEQUENCE [LARGE SCALE GENOMIC DNA]</scope>
    <source>
        <strain evidence="6">Intl2013</strain>
        <tissue evidence="6">Whole animal</tissue>
    </source>
</reference>